<organism evidence="2 3">
    <name type="scientific">Brachionus plicatilis</name>
    <name type="common">Marine rotifer</name>
    <name type="synonym">Brachionus muelleri</name>
    <dbReference type="NCBI Taxonomy" id="10195"/>
    <lineage>
        <taxon>Eukaryota</taxon>
        <taxon>Metazoa</taxon>
        <taxon>Spiralia</taxon>
        <taxon>Gnathifera</taxon>
        <taxon>Rotifera</taxon>
        <taxon>Eurotatoria</taxon>
        <taxon>Monogononta</taxon>
        <taxon>Pseudotrocha</taxon>
        <taxon>Ploima</taxon>
        <taxon>Brachionidae</taxon>
        <taxon>Brachionus</taxon>
    </lineage>
</organism>
<protein>
    <submittedName>
        <fullName evidence="2">Uncharacterized protein</fullName>
    </submittedName>
</protein>
<keyword evidence="1" id="KW-1133">Transmembrane helix</keyword>
<keyword evidence="1" id="KW-0812">Transmembrane</keyword>
<evidence type="ECO:0000313" key="2">
    <source>
        <dbReference type="EMBL" id="RNA28399.1"/>
    </source>
</evidence>
<dbReference type="Proteomes" id="UP000276133">
    <property type="component" value="Unassembled WGS sequence"/>
</dbReference>
<comment type="caution">
    <text evidence="2">The sequence shown here is derived from an EMBL/GenBank/DDBJ whole genome shotgun (WGS) entry which is preliminary data.</text>
</comment>
<gene>
    <name evidence="2" type="ORF">BpHYR1_037297</name>
</gene>
<sequence length="123" mass="14633">MLIDRLNEIFIFEIARCRILVDKLRKKNTCTHHFLFLNIQLYLVFVECILTTAQISYYLGFDVLYEISMSRKMTKKYLIYFFQFSDRDGLPLKNVILCYKVVAVFAATPNMYSVWARHSRLAV</sequence>
<dbReference type="EMBL" id="REGN01002396">
    <property type="protein sequence ID" value="RNA28399.1"/>
    <property type="molecule type" value="Genomic_DNA"/>
</dbReference>
<name>A0A3M7RY86_BRAPC</name>
<dbReference type="AlphaFoldDB" id="A0A3M7RY86"/>
<accession>A0A3M7RY86</accession>
<proteinExistence type="predicted"/>
<reference evidence="2 3" key="1">
    <citation type="journal article" date="2018" name="Sci. Rep.">
        <title>Genomic signatures of local adaptation to the degree of environmental predictability in rotifers.</title>
        <authorList>
            <person name="Franch-Gras L."/>
            <person name="Hahn C."/>
            <person name="Garcia-Roger E.M."/>
            <person name="Carmona M.J."/>
            <person name="Serra M."/>
            <person name="Gomez A."/>
        </authorList>
    </citation>
    <scope>NUCLEOTIDE SEQUENCE [LARGE SCALE GENOMIC DNA]</scope>
    <source>
        <strain evidence="2">HYR1</strain>
    </source>
</reference>
<keyword evidence="3" id="KW-1185">Reference proteome</keyword>
<keyword evidence="1" id="KW-0472">Membrane</keyword>
<evidence type="ECO:0000313" key="3">
    <source>
        <dbReference type="Proteomes" id="UP000276133"/>
    </source>
</evidence>
<feature type="transmembrane region" description="Helical" evidence="1">
    <location>
        <begin position="41"/>
        <end position="65"/>
    </location>
</feature>
<evidence type="ECO:0000256" key="1">
    <source>
        <dbReference type="SAM" id="Phobius"/>
    </source>
</evidence>